<dbReference type="PANTHER" id="PTHR23028:SF53">
    <property type="entry name" value="ACYL_TRANSF_3 DOMAIN-CONTAINING PROTEIN"/>
    <property type="match status" value="1"/>
</dbReference>
<feature type="transmembrane region" description="Helical" evidence="1">
    <location>
        <begin position="237"/>
        <end position="254"/>
    </location>
</feature>
<feature type="transmembrane region" description="Helical" evidence="1">
    <location>
        <begin position="180"/>
        <end position="199"/>
    </location>
</feature>
<keyword evidence="3" id="KW-0012">Acyltransferase</keyword>
<feature type="transmembrane region" description="Helical" evidence="1">
    <location>
        <begin position="55"/>
        <end position="75"/>
    </location>
</feature>
<feature type="transmembrane region" description="Helical" evidence="1">
    <location>
        <begin position="15"/>
        <end position="35"/>
    </location>
</feature>
<feature type="domain" description="Acyltransferase 3" evidence="2">
    <location>
        <begin position="16"/>
        <end position="336"/>
    </location>
</feature>
<keyword evidence="4" id="KW-1185">Reference proteome</keyword>
<dbReference type="GO" id="GO:0016020">
    <property type="term" value="C:membrane"/>
    <property type="evidence" value="ECO:0007669"/>
    <property type="project" value="TreeGrafter"/>
</dbReference>
<comment type="caution">
    <text evidence="3">The sequence shown here is derived from an EMBL/GenBank/DDBJ whole genome shotgun (WGS) entry which is preliminary data.</text>
</comment>
<keyword evidence="1" id="KW-1133">Transmembrane helix</keyword>
<evidence type="ECO:0000313" key="3">
    <source>
        <dbReference type="EMBL" id="MBP4137836.1"/>
    </source>
</evidence>
<name>A0A940X848_9FLAO</name>
<keyword evidence="1" id="KW-0472">Membrane</keyword>
<dbReference type="GO" id="GO:0016747">
    <property type="term" value="F:acyltransferase activity, transferring groups other than amino-acyl groups"/>
    <property type="evidence" value="ECO:0007669"/>
    <property type="project" value="InterPro"/>
</dbReference>
<protein>
    <submittedName>
        <fullName evidence="3">Acyltransferase</fullName>
    </submittedName>
</protein>
<dbReference type="InterPro" id="IPR002656">
    <property type="entry name" value="Acyl_transf_3_dom"/>
</dbReference>
<feature type="transmembrane region" description="Helical" evidence="1">
    <location>
        <begin position="87"/>
        <end position="108"/>
    </location>
</feature>
<feature type="transmembrane region" description="Helical" evidence="1">
    <location>
        <begin position="260"/>
        <end position="282"/>
    </location>
</feature>
<dbReference type="RefSeq" id="WP_210665841.1">
    <property type="nucleotide sequence ID" value="NZ_JAGFBV010000008.1"/>
</dbReference>
<dbReference type="EMBL" id="JAGFBV010000008">
    <property type="protein sequence ID" value="MBP4137836.1"/>
    <property type="molecule type" value="Genomic_DNA"/>
</dbReference>
<keyword evidence="3" id="KW-0808">Transferase</keyword>
<dbReference type="Pfam" id="PF01757">
    <property type="entry name" value="Acyl_transf_3"/>
    <property type="match status" value="1"/>
</dbReference>
<evidence type="ECO:0000313" key="4">
    <source>
        <dbReference type="Proteomes" id="UP000675047"/>
    </source>
</evidence>
<evidence type="ECO:0000256" key="1">
    <source>
        <dbReference type="SAM" id="Phobius"/>
    </source>
</evidence>
<dbReference type="AlphaFoldDB" id="A0A940X848"/>
<feature type="transmembrane region" description="Helical" evidence="1">
    <location>
        <begin position="321"/>
        <end position="339"/>
    </location>
</feature>
<keyword evidence="1" id="KW-0812">Transmembrane</keyword>
<proteinExistence type="predicted"/>
<organism evidence="3 4">
    <name type="scientific">Flavobacterium geliluteum</name>
    <dbReference type="NCBI Taxonomy" id="2816120"/>
    <lineage>
        <taxon>Bacteria</taxon>
        <taxon>Pseudomonadati</taxon>
        <taxon>Bacteroidota</taxon>
        <taxon>Flavobacteriia</taxon>
        <taxon>Flavobacteriales</taxon>
        <taxon>Flavobacteriaceae</taxon>
        <taxon>Flavobacterium</taxon>
    </lineage>
</organism>
<dbReference type="Proteomes" id="UP000675047">
    <property type="component" value="Unassembled WGS sequence"/>
</dbReference>
<dbReference type="GO" id="GO:0009103">
    <property type="term" value="P:lipopolysaccharide biosynthetic process"/>
    <property type="evidence" value="ECO:0007669"/>
    <property type="project" value="TreeGrafter"/>
</dbReference>
<sequence length="359" mass="42485">MSETNLKSLNLNNRIAILDGFRALAILSVIFYHYFYRWNNPVTPYEGAEFFHYGFRGVPFFFMISGFVICYSLEGTESRIVFWKKRFIRLFPSMFIASVLTFVFLSLFDKTKMFEDSNQIHNLITSITFLPPNVYDLLFGTRNYFSYINFSYWSLWPEIQFYFLASTIYFLDKISFKRNFIIVCITLMLLYNTILFFNLNQIKFLEKAINLFNLIKHLSFFLSGALFYMLYRKSNHYVYLLFLLFAYLSANLSLSIPELIATAIMFGLFFCFIYCPGILIIFKNKILAAIGFSSYFLYLIHENIGVVWILKIVPFFRSNSFIAPVLIIIFMTLFSVFYTNTIESKIIKYLNKTLLKKKI</sequence>
<dbReference type="InterPro" id="IPR050879">
    <property type="entry name" value="Acyltransferase_3"/>
</dbReference>
<feature type="transmembrane region" description="Helical" evidence="1">
    <location>
        <begin position="211"/>
        <end position="230"/>
    </location>
</feature>
<evidence type="ECO:0000259" key="2">
    <source>
        <dbReference type="Pfam" id="PF01757"/>
    </source>
</evidence>
<gene>
    <name evidence="3" type="ORF">J3495_07010</name>
</gene>
<feature type="transmembrane region" description="Helical" evidence="1">
    <location>
        <begin position="150"/>
        <end position="171"/>
    </location>
</feature>
<accession>A0A940X848</accession>
<feature type="transmembrane region" description="Helical" evidence="1">
    <location>
        <begin position="294"/>
        <end position="315"/>
    </location>
</feature>
<reference evidence="3 4" key="1">
    <citation type="submission" date="2021-03" db="EMBL/GenBank/DDBJ databases">
        <title>Flavobacterium Flabelliformis Sp. Nov. And Flavobacterium Geliluteum Sp. Nov., Two Novel Multidrug Resistant Psychrophilic Species Isolated From Antarctica.</title>
        <authorList>
            <person name="Kralova S."/>
            <person name="Busse H.J."/>
            <person name="Bezdicek M."/>
            <person name="Nykrynova M."/>
            <person name="Kroupova E."/>
            <person name="Krsek D."/>
            <person name="Sedlacek I."/>
        </authorList>
    </citation>
    <scope>NUCLEOTIDE SEQUENCE [LARGE SCALE GENOMIC DNA]</scope>
    <source>
        <strain evidence="3 4">P7388</strain>
    </source>
</reference>
<dbReference type="PANTHER" id="PTHR23028">
    <property type="entry name" value="ACETYLTRANSFERASE"/>
    <property type="match status" value="1"/>
</dbReference>